<keyword evidence="5" id="KW-1185">Reference proteome</keyword>
<dbReference type="Gene3D" id="3.30.390.50">
    <property type="entry name" value="CO dehydrogenase flavoprotein, C-terminal domain"/>
    <property type="match status" value="1"/>
</dbReference>
<feature type="domain" description="FAD-binding PCMH-type" evidence="3">
    <location>
        <begin position="1"/>
        <end position="162"/>
    </location>
</feature>
<evidence type="ECO:0000313" key="5">
    <source>
        <dbReference type="Proteomes" id="UP000194903"/>
    </source>
</evidence>
<comment type="caution">
    <text evidence="4">The sequence shown here is derived from an EMBL/GenBank/DDBJ whole genome shotgun (WGS) entry which is preliminary data.</text>
</comment>
<dbReference type="GO" id="GO:0071949">
    <property type="term" value="F:FAD binding"/>
    <property type="evidence" value="ECO:0007669"/>
    <property type="project" value="InterPro"/>
</dbReference>
<dbReference type="InterPro" id="IPR016169">
    <property type="entry name" value="FAD-bd_PCMH_sub2"/>
</dbReference>
<dbReference type="SUPFAM" id="SSF56176">
    <property type="entry name" value="FAD-binding/transporter-associated domain-like"/>
    <property type="match status" value="1"/>
</dbReference>
<dbReference type="OrthoDB" id="9803647at2"/>
<dbReference type="PROSITE" id="PS51387">
    <property type="entry name" value="FAD_PCMH"/>
    <property type="match status" value="1"/>
</dbReference>
<sequence length="252" mass="27772">MYTIRQFLCPSSLEEAYQALTAARNNTVLGGCMWLRLGRRAIGTAIDLSALGLDRITDTGDTIEIGAMVSLRQLETSELLRQQYGTLFRDAVSGIVGTQFRNTATVGGSVYGRFGFSDVLTALLALPAQVRLYHRGTVSIEDFAAMPYEKDILECIILPKQAYAASYQHMRFQATDFPVLTCAVSCRDGIHRISVGARPQKACLAYQGQAPDAQAITDSLNFSSNMRASAEYRRKICPVLIRRALEEVQACR</sequence>
<name>A0A252F2W7_9FIRM</name>
<dbReference type="Proteomes" id="UP000194903">
    <property type="component" value="Unassembled WGS sequence"/>
</dbReference>
<evidence type="ECO:0000313" key="4">
    <source>
        <dbReference type="EMBL" id="OUM20143.1"/>
    </source>
</evidence>
<evidence type="ECO:0000256" key="2">
    <source>
        <dbReference type="ARBA" id="ARBA00023002"/>
    </source>
</evidence>
<dbReference type="Pfam" id="PF00941">
    <property type="entry name" value="FAD_binding_5"/>
    <property type="match status" value="1"/>
</dbReference>
<proteinExistence type="predicted"/>
<accession>A0A252F2W7</accession>
<gene>
    <name evidence="4" type="ORF">CBW42_08770</name>
</gene>
<dbReference type="AlphaFoldDB" id="A0A252F2W7"/>
<dbReference type="InterPro" id="IPR051312">
    <property type="entry name" value="Diverse_Substr_Oxidored"/>
</dbReference>
<dbReference type="PANTHER" id="PTHR42659:SF9">
    <property type="entry name" value="XANTHINE DEHYDROGENASE FAD-BINDING SUBUNIT XDHB-RELATED"/>
    <property type="match status" value="1"/>
</dbReference>
<protein>
    <recommendedName>
        <fullName evidence="3">FAD-binding PCMH-type domain-containing protein</fullName>
    </recommendedName>
</protein>
<evidence type="ECO:0000259" key="3">
    <source>
        <dbReference type="PROSITE" id="PS51387"/>
    </source>
</evidence>
<dbReference type="SMART" id="SM01092">
    <property type="entry name" value="CO_deh_flav_C"/>
    <property type="match status" value="1"/>
</dbReference>
<dbReference type="RefSeq" id="WP_087020130.1">
    <property type="nucleotide sequence ID" value="NZ_CP178353.1"/>
</dbReference>
<reference evidence="4 5" key="1">
    <citation type="submission" date="2017-05" db="EMBL/GenBank/DDBJ databases">
        <title>Butyricicoccus porcorum sp. nov. a butyrate-producing bacterium from the swine intestinal tract.</title>
        <authorList>
            <person name="Trachsel J."/>
            <person name="Humphrey S."/>
            <person name="Allen H.K."/>
        </authorList>
    </citation>
    <scope>NUCLEOTIDE SEQUENCE [LARGE SCALE GENOMIC DNA]</scope>
    <source>
        <strain evidence="4">BB10</strain>
    </source>
</reference>
<dbReference type="InterPro" id="IPR005107">
    <property type="entry name" value="CO_DH_flav_C"/>
</dbReference>
<dbReference type="InterPro" id="IPR016166">
    <property type="entry name" value="FAD-bd_PCMH"/>
</dbReference>
<keyword evidence="2" id="KW-0560">Oxidoreductase</keyword>
<dbReference type="InterPro" id="IPR036683">
    <property type="entry name" value="CO_DH_flav_C_dom_sf"/>
</dbReference>
<dbReference type="GO" id="GO:0016491">
    <property type="term" value="F:oxidoreductase activity"/>
    <property type="evidence" value="ECO:0007669"/>
    <property type="project" value="UniProtKB-KW"/>
</dbReference>
<dbReference type="InterPro" id="IPR002346">
    <property type="entry name" value="Mopterin_DH_FAD-bd"/>
</dbReference>
<dbReference type="PANTHER" id="PTHR42659">
    <property type="entry name" value="XANTHINE DEHYDROGENASE SUBUNIT C-RELATED"/>
    <property type="match status" value="1"/>
</dbReference>
<organism evidence="4 5">
    <name type="scientific">Butyricicoccus porcorum</name>
    <dbReference type="NCBI Taxonomy" id="1945634"/>
    <lineage>
        <taxon>Bacteria</taxon>
        <taxon>Bacillati</taxon>
        <taxon>Bacillota</taxon>
        <taxon>Clostridia</taxon>
        <taxon>Eubacteriales</taxon>
        <taxon>Butyricicoccaceae</taxon>
        <taxon>Butyricicoccus</taxon>
    </lineage>
</organism>
<evidence type="ECO:0000256" key="1">
    <source>
        <dbReference type="ARBA" id="ARBA00022630"/>
    </source>
</evidence>
<keyword evidence="1" id="KW-0285">Flavoprotein</keyword>
<dbReference type="EMBL" id="NHOC01000007">
    <property type="protein sequence ID" value="OUM20143.1"/>
    <property type="molecule type" value="Genomic_DNA"/>
</dbReference>
<dbReference type="InterPro" id="IPR036318">
    <property type="entry name" value="FAD-bd_PCMH-like_sf"/>
</dbReference>
<dbReference type="Gene3D" id="3.30.465.10">
    <property type="match status" value="1"/>
</dbReference>
<dbReference type="SUPFAM" id="SSF55447">
    <property type="entry name" value="CO dehydrogenase flavoprotein C-terminal domain-like"/>
    <property type="match status" value="1"/>
</dbReference>